<dbReference type="InterPro" id="IPR010992">
    <property type="entry name" value="IHF-like_DNA-bd_dom_sf"/>
</dbReference>
<comment type="caution">
    <text evidence="4">The sequence shown here is derived from an EMBL/GenBank/DDBJ whole genome shotgun (WGS) entry which is preliminary data.</text>
</comment>
<dbReference type="RefSeq" id="WP_087425482.1">
    <property type="nucleotide sequence ID" value="NZ_CAMMFP010000034.1"/>
</dbReference>
<organism evidence="4 5">
    <name type="scientific">Bacteroides clarus</name>
    <dbReference type="NCBI Taxonomy" id="626929"/>
    <lineage>
        <taxon>Bacteria</taxon>
        <taxon>Pseudomonadati</taxon>
        <taxon>Bacteroidota</taxon>
        <taxon>Bacteroidia</taxon>
        <taxon>Bacteroidales</taxon>
        <taxon>Bacteroidaceae</taxon>
        <taxon>Bacteroides</taxon>
    </lineage>
</organism>
<dbReference type="Pfam" id="PF18291">
    <property type="entry name" value="HU-HIG"/>
    <property type="match status" value="1"/>
</dbReference>
<dbReference type="GO" id="GO:0003677">
    <property type="term" value="F:DNA binding"/>
    <property type="evidence" value="ECO:0007669"/>
    <property type="project" value="UniProtKB-KW"/>
</dbReference>
<feature type="region of interest" description="Disordered" evidence="2">
    <location>
        <begin position="137"/>
        <end position="161"/>
    </location>
</feature>
<dbReference type="EMBL" id="NFII01000002">
    <property type="protein sequence ID" value="OUO02650.1"/>
    <property type="molecule type" value="Genomic_DNA"/>
</dbReference>
<accession>A0A1Y3Z4V2</accession>
<evidence type="ECO:0000256" key="2">
    <source>
        <dbReference type="SAM" id="MobiDB-lite"/>
    </source>
</evidence>
<evidence type="ECO:0000259" key="3">
    <source>
        <dbReference type="Pfam" id="PF18291"/>
    </source>
</evidence>
<feature type="domain" description="HU" evidence="3">
    <location>
        <begin position="1"/>
        <end position="116"/>
    </location>
</feature>
<dbReference type="Proteomes" id="UP000195386">
    <property type="component" value="Unassembled WGS sequence"/>
</dbReference>
<protein>
    <submittedName>
        <fullName evidence="4">DNA-binding protein</fullName>
    </submittedName>
</protein>
<evidence type="ECO:0000313" key="4">
    <source>
        <dbReference type="EMBL" id="OUO02650.1"/>
    </source>
</evidence>
<keyword evidence="1 4" id="KW-0238">DNA-binding</keyword>
<dbReference type="Gene3D" id="4.10.520.10">
    <property type="entry name" value="IHF-like DNA-binding proteins"/>
    <property type="match status" value="1"/>
</dbReference>
<dbReference type="SUPFAM" id="SSF47729">
    <property type="entry name" value="IHF-like DNA-binding proteins"/>
    <property type="match status" value="1"/>
</dbReference>
<name>A0A1Y3Z4V2_9BACE</name>
<dbReference type="NCBIfam" id="TIGR01201">
    <property type="entry name" value="HU_rel"/>
    <property type="match status" value="1"/>
</dbReference>
<dbReference type="InterPro" id="IPR005902">
    <property type="entry name" value="HU_DNA-bd_put"/>
</dbReference>
<sequence length="161" mass="17525">MAIVFKKALCKNVADKSAVAKYHLQLLTLGQNVGIDRMVYQMKENSSLSKGDIFSVIANFVECMRTNLYNGHSVNIRDFGVFSLSARTEGAEAENDCTAKKIRTVRINFRPSIGVRPDPASTRAEDAMEFVDLQTYLDSQKGNGGNGAAAGNDGEEEDPLG</sequence>
<evidence type="ECO:0000313" key="5">
    <source>
        <dbReference type="Proteomes" id="UP000195386"/>
    </source>
</evidence>
<dbReference type="AlphaFoldDB" id="A0A1Y3Z4V2"/>
<dbReference type="InterPro" id="IPR041607">
    <property type="entry name" value="HU-HIG"/>
</dbReference>
<gene>
    <name evidence="4" type="ORF">B5F97_03875</name>
</gene>
<proteinExistence type="predicted"/>
<reference evidence="5" key="1">
    <citation type="submission" date="2017-04" db="EMBL/GenBank/DDBJ databases">
        <title>Function of individual gut microbiota members based on whole genome sequencing of pure cultures obtained from chicken caecum.</title>
        <authorList>
            <person name="Medvecky M."/>
            <person name="Cejkova D."/>
            <person name="Polansky O."/>
            <person name="Karasova D."/>
            <person name="Kubasova T."/>
            <person name="Cizek A."/>
            <person name="Rychlik I."/>
        </authorList>
    </citation>
    <scope>NUCLEOTIDE SEQUENCE [LARGE SCALE GENOMIC DNA]</scope>
    <source>
        <strain evidence="5">An43</strain>
    </source>
</reference>
<evidence type="ECO:0000256" key="1">
    <source>
        <dbReference type="ARBA" id="ARBA00023125"/>
    </source>
</evidence>